<protein>
    <submittedName>
        <fullName evidence="1">Uncharacterized protein</fullName>
    </submittedName>
</protein>
<evidence type="ECO:0000313" key="1">
    <source>
        <dbReference type="EMBL" id="BAO18828.1"/>
    </source>
</evidence>
<reference evidence="1" key="2">
    <citation type="submission" date="2024-06" db="EMBL/GenBank/DDBJ databases">
        <authorList>
            <person name="Sakai Y."/>
            <person name="Fujii T."/>
        </authorList>
    </citation>
    <scope>NUCLEOTIDE SEQUENCE</scope>
    <source>
        <strain evidence="1">M701</strain>
        <plasmid evidence="1">pM7012</plasmid>
    </source>
</reference>
<dbReference type="RefSeq" id="WP_023842371.1">
    <property type="nucleotide sequence ID" value="NC_022995.1"/>
</dbReference>
<organism evidence="1">
    <name type="scientific">Burkholderia sp. M701</name>
    <dbReference type="NCBI Taxonomy" id="326454"/>
    <lineage>
        <taxon>Bacteria</taxon>
        <taxon>Pseudomonadati</taxon>
        <taxon>Pseudomonadota</taxon>
        <taxon>Betaproteobacteria</taxon>
        <taxon>Burkholderiales</taxon>
        <taxon>Burkholderiaceae</taxon>
        <taxon>Burkholderia</taxon>
    </lineage>
</organism>
<geneLocation type="plasmid" evidence="1">
    <name>pM7012</name>
</geneLocation>
<dbReference type="EMBL" id="AB853026">
    <property type="protein sequence ID" value="BAO18828.1"/>
    <property type="molecule type" value="Genomic_DNA"/>
</dbReference>
<dbReference type="AlphaFoldDB" id="V5YND3"/>
<reference evidence="1" key="1">
    <citation type="journal article" date="2014" name="Microbiology">
        <title>A 2,4-dichlorophenoxyacetic acid degradation plasmid pM7012 discloses distribution of an unclassified megaplasmid group across bacterial species.</title>
        <authorList>
            <person name="Sakai Y."/>
            <person name="Ogawa N."/>
            <person name="Shimomura Y."/>
            <person name="Fujii T."/>
        </authorList>
    </citation>
    <scope>NUCLEOTIDE SEQUENCE</scope>
    <source>
        <strain evidence="1">M701</strain>
    </source>
</reference>
<sequence length="97" mass="10991">MSLRLEGTIEVDCEGREDIIDGQQFSLEEGDWRHIGEGDYQYEALFVYSDPEEAYKLQVQATLFEGQLTIYPATLTGTGRIVKDELDVVSDGEPERD</sequence>
<keyword evidence="1" id="KW-0614">Plasmid</keyword>
<name>V5YND3_9BURK</name>
<accession>V5YND3</accession>
<proteinExistence type="predicted"/>